<feature type="compositionally biased region" description="Polar residues" evidence="1">
    <location>
        <begin position="53"/>
        <end position="66"/>
    </location>
</feature>
<protein>
    <submittedName>
        <fullName evidence="2">Uncharacterized protein</fullName>
    </submittedName>
</protein>
<evidence type="ECO:0000256" key="1">
    <source>
        <dbReference type="SAM" id="MobiDB-lite"/>
    </source>
</evidence>
<evidence type="ECO:0000313" key="2">
    <source>
        <dbReference type="EMBL" id="CED85604.1"/>
    </source>
</evidence>
<feature type="compositionally biased region" description="Polar residues" evidence="1">
    <location>
        <begin position="1"/>
        <end position="22"/>
    </location>
</feature>
<organism evidence="2">
    <name type="scientific">Phaffia rhodozyma</name>
    <name type="common">Yeast</name>
    <name type="synonym">Xanthophyllomyces dendrorhous</name>
    <dbReference type="NCBI Taxonomy" id="264483"/>
    <lineage>
        <taxon>Eukaryota</taxon>
        <taxon>Fungi</taxon>
        <taxon>Dikarya</taxon>
        <taxon>Basidiomycota</taxon>
        <taxon>Agaricomycotina</taxon>
        <taxon>Tremellomycetes</taxon>
        <taxon>Cystofilobasidiales</taxon>
        <taxon>Mrakiaceae</taxon>
        <taxon>Phaffia</taxon>
    </lineage>
</organism>
<name>A0A0F7SXW0_PHARH</name>
<dbReference type="AlphaFoldDB" id="A0A0F7SXW0"/>
<sequence>MASSTSVLDQYHSQNPNDTSTVYPGDPGVEDFSTTGPGFAGDKANDFAGATGGTDQFSETPNSKSIDQFEKENGGGDQKGALKKIKDALHIK</sequence>
<proteinExistence type="predicted"/>
<accession>A0A0F7SXW0</accession>
<reference evidence="2" key="1">
    <citation type="submission" date="2014-08" db="EMBL/GenBank/DDBJ databases">
        <authorList>
            <person name="Sharma Rahul"/>
            <person name="Thines Marco"/>
        </authorList>
    </citation>
    <scope>NUCLEOTIDE SEQUENCE</scope>
</reference>
<dbReference type="EMBL" id="LN483332">
    <property type="protein sequence ID" value="CED85604.1"/>
    <property type="molecule type" value="Genomic_DNA"/>
</dbReference>
<feature type="region of interest" description="Disordered" evidence="1">
    <location>
        <begin position="1"/>
        <end position="80"/>
    </location>
</feature>